<dbReference type="OrthoDB" id="20872at2759"/>
<dbReference type="GeneID" id="54583069"/>
<keyword evidence="2" id="KW-1185">Reference proteome</keyword>
<gene>
    <name evidence="1" type="ORF">BU26DRAFT_522254</name>
</gene>
<dbReference type="Proteomes" id="UP000800094">
    <property type="component" value="Unassembled WGS sequence"/>
</dbReference>
<sequence length="231" mass="26079">MDRIAQLSAVDSARCGRQSACTEHDIIGLISREFRDGRRYKGSANAVATTSVVLFGRTRARYAAAAALPSFTSCIEWETIPWSILPGVQLEERMGDAVNTLCAYSFLSGREDEDLAPRIWISQRGDVTYATEKAVCHMADVFPSDDYANRAVWRAYLQHVLRLLENKRGSDDEKRSQLCLLVERRLRVDGRIWEAVRCLDECCRWRSGLDEEDSDQLLSQHALAIAYKAEG</sequence>
<dbReference type="AlphaFoldDB" id="A0A6A6I4I7"/>
<accession>A0A6A6I4I7</accession>
<organism evidence="1 2">
    <name type="scientific">Trematosphaeria pertusa</name>
    <dbReference type="NCBI Taxonomy" id="390896"/>
    <lineage>
        <taxon>Eukaryota</taxon>
        <taxon>Fungi</taxon>
        <taxon>Dikarya</taxon>
        <taxon>Ascomycota</taxon>
        <taxon>Pezizomycotina</taxon>
        <taxon>Dothideomycetes</taxon>
        <taxon>Pleosporomycetidae</taxon>
        <taxon>Pleosporales</taxon>
        <taxon>Massarineae</taxon>
        <taxon>Trematosphaeriaceae</taxon>
        <taxon>Trematosphaeria</taxon>
    </lineage>
</organism>
<name>A0A6A6I4I7_9PLEO</name>
<dbReference type="EMBL" id="ML987201">
    <property type="protein sequence ID" value="KAF2245139.1"/>
    <property type="molecule type" value="Genomic_DNA"/>
</dbReference>
<evidence type="ECO:0000313" key="1">
    <source>
        <dbReference type="EMBL" id="KAF2245139.1"/>
    </source>
</evidence>
<proteinExistence type="predicted"/>
<dbReference type="RefSeq" id="XP_033680143.1">
    <property type="nucleotide sequence ID" value="XM_033829739.1"/>
</dbReference>
<evidence type="ECO:0000313" key="2">
    <source>
        <dbReference type="Proteomes" id="UP000800094"/>
    </source>
</evidence>
<reference evidence="1" key="1">
    <citation type="journal article" date="2020" name="Stud. Mycol.">
        <title>101 Dothideomycetes genomes: a test case for predicting lifestyles and emergence of pathogens.</title>
        <authorList>
            <person name="Haridas S."/>
            <person name="Albert R."/>
            <person name="Binder M."/>
            <person name="Bloem J."/>
            <person name="Labutti K."/>
            <person name="Salamov A."/>
            <person name="Andreopoulos B."/>
            <person name="Baker S."/>
            <person name="Barry K."/>
            <person name="Bills G."/>
            <person name="Bluhm B."/>
            <person name="Cannon C."/>
            <person name="Castanera R."/>
            <person name="Culley D."/>
            <person name="Daum C."/>
            <person name="Ezra D."/>
            <person name="Gonzalez J."/>
            <person name="Henrissat B."/>
            <person name="Kuo A."/>
            <person name="Liang C."/>
            <person name="Lipzen A."/>
            <person name="Lutzoni F."/>
            <person name="Magnuson J."/>
            <person name="Mondo S."/>
            <person name="Nolan M."/>
            <person name="Ohm R."/>
            <person name="Pangilinan J."/>
            <person name="Park H.-J."/>
            <person name="Ramirez L."/>
            <person name="Alfaro M."/>
            <person name="Sun H."/>
            <person name="Tritt A."/>
            <person name="Yoshinaga Y."/>
            <person name="Zwiers L.-H."/>
            <person name="Turgeon B."/>
            <person name="Goodwin S."/>
            <person name="Spatafora J."/>
            <person name="Crous P."/>
            <person name="Grigoriev I."/>
        </authorList>
    </citation>
    <scope>NUCLEOTIDE SEQUENCE</scope>
    <source>
        <strain evidence="1">CBS 122368</strain>
    </source>
</reference>
<protein>
    <submittedName>
        <fullName evidence="1">Uncharacterized protein</fullName>
    </submittedName>
</protein>